<evidence type="ECO:0000313" key="7">
    <source>
        <dbReference type="Proteomes" id="UP001176961"/>
    </source>
</evidence>
<feature type="transmembrane region" description="Helical" evidence="5">
    <location>
        <begin position="42"/>
        <end position="61"/>
    </location>
</feature>
<keyword evidence="4 5" id="KW-0472">Membrane</keyword>
<sequence length="378" mass="42836">MWIICSTLAITLLGIISGDSWINVLIGAVGMFYVSVYSTGTRGSFLLGVIYNIILIPIYIYSFIYWGKHNIKPRNMTKKKSIITLMSAAIVWVALFGLSKLLNGNYSLFDSLNTTCTLYAMILGLYGISLNWALWSVNNVVSALTFGLALATPTGSITVFAMKVIFMVNGLIGWYNFNRLGKTTDGARWEEHIYRASPTANQYIDRAINKYGKDNFTIEIIEDNINDEILGKREQYWIKYYGTYNNGYNLTMGGEEGSGLIKGIALYQWDLDGNFIAQWRSARDVENTYGFPHQDLIRCAKGDRISSYGFLWTFDDQPPVKRVNKMYKPVAKLSDNYDIIDTYATVKEGAEAIKRPASNISRAIRRHIKSGGFYWKYI</sequence>
<dbReference type="GO" id="GO:0016020">
    <property type="term" value="C:membrane"/>
    <property type="evidence" value="ECO:0007669"/>
    <property type="project" value="UniProtKB-SubCell"/>
</dbReference>
<accession>A0AA36DR69</accession>
<comment type="subcellular location">
    <subcellularLocation>
        <location evidence="1">Membrane</location>
        <topology evidence="1">Multi-pass membrane protein</topology>
    </subcellularLocation>
</comment>
<dbReference type="AlphaFoldDB" id="A0AA36DR69"/>
<dbReference type="SUPFAM" id="SSF82771">
    <property type="entry name" value="GIY-YIG endonuclease"/>
    <property type="match status" value="1"/>
</dbReference>
<evidence type="ECO:0000256" key="5">
    <source>
        <dbReference type="SAM" id="Phobius"/>
    </source>
</evidence>
<dbReference type="InterPro" id="IPR006419">
    <property type="entry name" value="NMN_transpt_PnuC"/>
</dbReference>
<comment type="caution">
    <text evidence="6">The sequence shown here is derived from an EMBL/GenBank/DDBJ whole genome shotgun (WGS) entry which is preliminary data.</text>
</comment>
<protein>
    <submittedName>
        <fullName evidence="6">Uncharacterized protein</fullName>
    </submittedName>
</protein>
<evidence type="ECO:0000256" key="4">
    <source>
        <dbReference type="ARBA" id="ARBA00023136"/>
    </source>
</evidence>
<dbReference type="GO" id="GO:0034257">
    <property type="term" value="F:nicotinamide riboside transmembrane transporter activity"/>
    <property type="evidence" value="ECO:0007669"/>
    <property type="project" value="InterPro"/>
</dbReference>
<dbReference type="EMBL" id="CATQJL010000014">
    <property type="protein sequence ID" value="CAJ0592203.1"/>
    <property type="molecule type" value="Genomic_DNA"/>
</dbReference>
<keyword evidence="3 5" id="KW-1133">Transmembrane helix</keyword>
<dbReference type="Gene3D" id="1.10.10.10">
    <property type="entry name" value="Winged helix-like DNA-binding domain superfamily/Winged helix DNA-binding domain"/>
    <property type="match status" value="2"/>
</dbReference>
<dbReference type="Proteomes" id="UP001176961">
    <property type="component" value="Unassembled WGS sequence"/>
</dbReference>
<keyword evidence="7" id="KW-1185">Reference proteome</keyword>
<evidence type="ECO:0000313" key="6">
    <source>
        <dbReference type="EMBL" id="CAJ0592203.1"/>
    </source>
</evidence>
<organism evidence="6 7">
    <name type="scientific">Cylicocyclus nassatus</name>
    <name type="common">Nematode worm</name>
    <dbReference type="NCBI Taxonomy" id="53992"/>
    <lineage>
        <taxon>Eukaryota</taxon>
        <taxon>Metazoa</taxon>
        <taxon>Ecdysozoa</taxon>
        <taxon>Nematoda</taxon>
        <taxon>Chromadorea</taxon>
        <taxon>Rhabditida</taxon>
        <taxon>Rhabditina</taxon>
        <taxon>Rhabditomorpha</taxon>
        <taxon>Strongyloidea</taxon>
        <taxon>Strongylidae</taxon>
        <taxon>Cylicocyclus</taxon>
    </lineage>
</organism>
<dbReference type="InterPro" id="IPR035901">
    <property type="entry name" value="GIY-YIG_endonuc_sf"/>
</dbReference>
<proteinExistence type="predicted"/>
<evidence type="ECO:0000256" key="3">
    <source>
        <dbReference type="ARBA" id="ARBA00022989"/>
    </source>
</evidence>
<evidence type="ECO:0000256" key="1">
    <source>
        <dbReference type="ARBA" id="ARBA00004141"/>
    </source>
</evidence>
<reference evidence="6" key="1">
    <citation type="submission" date="2023-07" db="EMBL/GenBank/DDBJ databases">
        <authorList>
            <consortium name="CYATHOMIX"/>
        </authorList>
    </citation>
    <scope>NUCLEOTIDE SEQUENCE</scope>
    <source>
        <strain evidence="6">N/A</strain>
    </source>
</reference>
<dbReference type="Pfam" id="PF04973">
    <property type="entry name" value="NMN_transporter"/>
    <property type="match status" value="1"/>
</dbReference>
<feature type="transmembrane region" description="Helical" evidence="5">
    <location>
        <begin position="157"/>
        <end position="177"/>
    </location>
</feature>
<dbReference type="Gene3D" id="3.40.1440.10">
    <property type="entry name" value="GIY-YIG endonuclease"/>
    <property type="match status" value="1"/>
</dbReference>
<evidence type="ECO:0000256" key="2">
    <source>
        <dbReference type="ARBA" id="ARBA00022692"/>
    </source>
</evidence>
<gene>
    <name evidence="6" type="ORF">CYNAS_LOCUS4186</name>
</gene>
<name>A0AA36DR69_CYLNA</name>
<dbReference type="InterPro" id="IPR036388">
    <property type="entry name" value="WH-like_DNA-bd_sf"/>
</dbReference>
<feature type="transmembrane region" description="Helical" evidence="5">
    <location>
        <begin position="82"/>
        <end position="102"/>
    </location>
</feature>
<keyword evidence="2 5" id="KW-0812">Transmembrane</keyword>